<protein>
    <submittedName>
        <fullName evidence="2">Uncharacterized protein</fullName>
    </submittedName>
</protein>
<accession>A0A9D4XVZ5</accession>
<feature type="region of interest" description="Disordered" evidence="1">
    <location>
        <begin position="252"/>
        <end position="274"/>
    </location>
</feature>
<dbReference type="AlphaFoldDB" id="A0A9D4XVZ5"/>
<gene>
    <name evidence="2" type="ORF">KIW84_033498</name>
</gene>
<dbReference type="EMBL" id="JAMSHJ010000003">
    <property type="protein sequence ID" value="KAI5428533.1"/>
    <property type="molecule type" value="Genomic_DNA"/>
</dbReference>
<keyword evidence="3" id="KW-1185">Reference proteome</keyword>
<dbReference type="Proteomes" id="UP001058974">
    <property type="component" value="Chromosome 3"/>
</dbReference>
<proteinExistence type="predicted"/>
<organism evidence="2 3">
    <name type="scientific">Pisum sativum</name>
    <name type="common">Garden pea</name>
    <name type="synonym">Lathyrus oleraceus</name>
    <dbReference type="NCBI Taxonomy" id="3888"/>
    <lineage>
        <taxon>Eukaryota</taxon>
        <taxon>Viridiplantae</taxon>
        <taxon>Streptophyta</taxon>
        <taxon>Embryophyta</taxon>
        <taxon>Tracheophyta</taxon>
        <taxon>Spermatophyta</taxon>
        <taxon>Magnoliopsida</taxon>
        <taxon>eudicotyledons</taxon>
        <taxon>Gunneridae</taxon>
        <taxon>Pentapetalae</taxon>
        <taxon>rosids</taxon>
        <taxon>fabids</taxon>
        <taxon>Fabales</taxon>
        <taxon>Fabaceae</taxon>
        <taxon>Papilionoideae</taxon>
        <taxon>50 kb inversion clade</taxon>
        <taxon>NPAAA clade</taxon>
        <taxon>Hologalegina</taxon>
        <taxon>IRL clade</taxon>
        <taxon>Fabeae</taxon>
        <taxon>Lathyrus</taxon>
    </lineage>
</organism>
<reference evidence="2 3" key="1">
    <citation type="journal article" date="2022" name="Nat. Genet.">
        <title>Improved pea reference genome and pan-genome highlight genomic features and evolutionary characteristics.</title>
        <authorList>
            <person name="Yang T."/>
            <person name="Liu R."/>
            <person name="Luo Y."/>
            <person name="Hu S."/>
            <person name="Wang D."/>
            <person name="Wang C."/>
            <person name="Pandey M.K."/>
            <person name="Ge S."/>
            <person name="Xu Q."/>
            <person name="Li N."/>
            <person name="Li G."/>
            <person name="Huang Y."/>
            <person name="Saxena R.K."/>
            <person name="Ji Y."/>
            <person name="Li M."/>
            <person name="Yan X."/>
            <person name="He Y."/>
            <person name="Liu Y."/>
            <person name="Wang X."/>
            <person name="Xiang C."/>
            <person name="Varshney R.K."/>
            <person name="Ding H."/>
            <person name="Gao S."/>
            <person name="Zong X."/>
        </authorList>
    </citation>
    <scope>NUCLEOTIDE SEQUENCE [LARGE SCALE GENOMIC DNA]</scope>
    <source>
        <strain evidence="2 3">cv. Zhongwan 6</strain>
    </source>
</reference>
<evidence type="ECO:0000313" key="3">
    <source>
        <dbReference type="Proteomes" id="UP001058974"/>
    </source>
</evidence>
<evidence type="ECO:0000313" key="2">
    <source>
        <dbReference type="EMBL" id="KAI5428533.1"/>
    </source>
</evidence>
<dbReference type="Gramene" id="Psat03G0349800-T1">
    <property type="protein sequence ID" value="KAI5428533.1"/>
    <property type="gene ID" value="KIW84_033498"/>
</dbReference>
<sequence length="274" mass="30731">MGSERRNTLPLKFKLPRVDTLIALRSKITPWGSQAGTEDHDGDFFMPRNESVYEPFGPPQTELERKLKMMDERVDMIKTMLLEVKEQLLLRNVFPGCTFDCAQCENTPRGCGKLKKGIKLLIDQGIFLVEHSSSADEVSTLEIPYYLIQIPVENAPTTPLMIKVSTLFPYESTKVVPWNYNSIAYLYGQRLEERSSETQKNLVIHVPSEVSKTVGTQKFMGIQKLAEIQKPVEAQELVINITGASGMTRSGRIFAAPPPPLEKENIGANAKNMG</sequence>
<evidence type="ECO:0000256" key="1">
    <source>
        <dbReference type="SAM" id="MobiDB-lite"/>
    </source>
</evidence>
<name>A0A9D4XVZ5_PEA</name>
<comment type="caution">
    <text evidence="2">The sequence shown here is derived from an EMBL/GenBank/DDBJ whole genome shotgun (WGS) entry which is preliminary data.</text>
</comment>